<evidence type="ECO:0000313" key="2">
    <source>
        <dbReference type="Proteomes" id="UP000297777"/>
    </source>
</evidence>
<accession>A0A4Z1E467</accession>
<protein>
    <submittedName>
        <fullName evidence="1">Uncharacterized protein</fullName>
    </submittedName>
</protein>
<name>A0A4Z1E467_9HELO</name>
<dbReference type="EMBL" id="PQXH01000407">
    <property type="protein sequence ID" value="TGO06895.1"/>
    <property type="molecule type" value="Genomic_DNA"/>
</dbReference>
<reference evidence="1 2" key="1">
    <citation type="submission" date="2017-12" db="EMBL/GenBank/DDBJ databases">
        <title>Comparative genomics of Botrytis spp.</title>
        <authorList>
            <person name="Valero-Jimenez C.A."/>
            <person name="Tapia P."/>
            <person name="Veloso J."/>
            <person name="Silva-Moreno E."/>
            <person name="Staats M."/>
            <person name="Valdes J.H."/>
            <person name="Van Kan J.A.L."/>
        </authorList>
    </citation>
    <scope>NUCLEOTIDE SEQUENCE [LARGE SCALE GENOMIC DNA]</scope>
    <source>
        <strain evidence="1 2">Bt9001</strain>
    </source>
</reference>
<dbReference type="Proteomes" id="UP000297777">
    <property type="component" value="Unassembled WGS sequence"/>
</dbReference>
<sequence>MRPQYFDSKDMTEAQSLCVPYSMDGIMELKEVKAIELQCNGGDLSWFDGHKVLSTSIDLSELGGKIVELRITHRPQDPFSKVVVHAIMPRPDKTRMNKEDACVSILSAAISKTRDPAMYSAGVVQLSVEQPFNIDFQKALRWQDNGRYWDRLRPIAKRITFYW</sequence>
<comment type="caution">
    <text evidence="1">The sequence shown here is derived from an EMBL/GenBank/DDBJ whole genome shotgun (WGS) entry which is preliminary data.</text>
</comment>
<proteinExistence type="predicted"/>
<organism evidence="1 2">
    <name type="scientific">Botrytis tulipae</name>
    <dbReference type="NCBI Taxonomy" id="87230"/>
    <lineage>
        <taxon>Eukaryota</taxon>
        <taxon>Fungi</taxon>
        <taxon>Dikarya</taxon>
        <taxon>Ascomycota</taxon>
        <taxon>Pezizomycotina</taxon>
        <taxon>Leotiomycetes</taxon>
        <taxon>Helotiales</taxon>
        <taxon>Sclerotiniaceae</taxon>
        <taxon>Botrytis</taxon>
    </lineage>
</organism>
<keyword evidence="2" id="KW-1185">Reference proteome</keyword>
<gene>
    <name evidence="1" type="ORF">BTUL_0409g00020</name>
</gene>
<dbReference type="AlphaFoldDB" id="A0A4Z1E467"/>
<evidence type="ECO:0000313" key="1">
    <source>
        <dbReference type="EMBL" id="TGO06895.1"/>
    </source>
</evidence>